<name>A0ABD5VYY1_9EURY</name>
<evidence type="ECO:0000256" key="3">
    <source>
        <dbReference type="ARBA" id="ARBA00022679"/>
    </source>
</evidence>
<feature type="transmembrane region" description="Helical" evidence="7">
    <location>
        <begin position="306"/>
        <end position="328"/>
    </location>
</feature>
<keyword evidence="2" id="KW-1003">Cell membrane</keyword>
<dbReference type="EC" id="2.4.-.-" evidence="8"/>
<keyword evidence="6 7" id="KW-0472">Membrane</keyword>
<dbReference type="AlphaFoldDB" id="A0ABD5VYY1"/>
<evidence type="ECO:0000256" key="2">
    <source>
        <dbReference type="ARBA" id="ARBA00022475"/>
    </source>
</evidence>
<evidence type="ECO:0000256" key="5">
    <source>
        <dbReference type="ARBA" id="ARBA00022989"/>
    </source>
</evidence>
<dbReference type="InterPro" id="IPR018584">
    <property type="entry name" value="GT87"/>
</dbReference>
<evidence type="ECO:0000256" key="1">
    <source>
        <dbReference type="ARBA" id="ARBA00004651"/>
    </source>
</evidence>
<feature type="transmembrane region" description="Helical" evidence="7">
    <location>
        <begin position="277"/>
        <end position="294"/>
    </location>
</feature>
<keyword evidence="3 8" id="KW-0808">Transferase</keyword>
<dbReference type="GO" id="GO:0005886">
    <property type="term" value="C:plasma membrane"/>
    <property type="evidence" value="ECO:0007669"/>
    <property type="project" value="UniProtKB-SubCell"/>
</dbReference>
<comment type="subcellular location">
    <subcellularLocation>
        <location evidence="1">Cell membrane</location>
        <topology evidence="1">Multi-pass membrane protein</topology>
    </subcellularLocation>
</comment>
<evidence type="ECO:0000313" key="9">
    <source>
        <dbReference type="Proteomes" id="UP001596445"/>
    </source>
</evidence>
<dbReference type="Proteomes" id="UP001596445">
    <property type="component" value="Unassembled WGS sequence"/>
</dbReference>
<feature type="transmembrane region" description="Helical" evidence="7">
    <location>
        <begin position="210"/>
        <end position="230"/>
    </location>
</feature>
<protein>
    <submittedName>
        <fullName evidence="8">Glycosyltransferase family 87 protein</fullName>
        <ecNumber evidence="8">2.4.-.-</ecNumber>
    </submittedName>
</protein>
<accession>A0ABD5VYY1</accession>
<dbReference type="GeneID" id="76630333"/>
<organism evidence="8 9">
    <name type="scientific">Halovenus salina</name>
    <dbReference type="NCBI Taxonomy" id="1510225"/>
    <lineage>
        <taxon>Archaea</taxon>
        <taxon>Methanobacteriati</taxon>
        <taxon>Methanobacteriota</taxon>
        <taxon>Stenosarchaea group</taxon>
        <taxon>Halobacteria</taxon>
        <taxon>Halobacteriales</taxon>
        <taxon>Haloarculaceae</taxon>
        <taxon>Halovenus</taxon>
    </lineage>
</organism>
<comment type="caution">
    <text evidence="8">The sequence shown here is derived from an EMBL/GenBank/DDBJ whole genome shotgun (WGS) entry which is preliminary data.</text>
</comment>
<dbReference type="RefSeq" id="WP_267161042.1">
    <property type="nucleotide sequence ID" value="NZ_CP112972.1"/>
</dbReference>
<reference evidence="8 9" key="1">
    <citation type="journal article" date="2019" name="Int. J. Syst. Evol. Microbiol.">
        <title>The Global Catalogue of Microorganisms (GCM) 10K type strain sequencing project: providing services to taxonomists for standard genome sequencing and annotation.</title>
        <authorList>
            <consortium name="The Broad Institute Genomics Platform"/>
            <consortium name="The Broad Institute Genome Sequencing Center for Infectious Disease"/>
            <person name="Wu L."/>
            <person name="Ma J."/>
        </authorList>
    </citation>
    <scope>NUCLEOTIDE SEQUENCE [LARGE SCALE GENOMIC DNA]</scope>
    <source>
        <strain evidence="8 9">JCM 30072</strain>
    </source>
</reference>
<feature type="transmembrane region" description="Helical" evidence="7">
    <location>
        <begin position="135"/>
        <end position="153"/>
    </location>
</feature>
<gene>
    <name evidence="8" type="ORF">ACFQQG_09345</name>
</gene>
<evidence type="ECO:0000256" key="6">
    <source>
        <dbReference type="ARBA" id="ARBA00023136"/>
    </source>
</evidence>
<keyword evidence="9" id="KW-1185">Reference proteome</keyword>
<proteinExistence type="predicted"/>
<dbReference type="EMBL" id="JBHSZI010000001">
    <property type="protein sequence ID" value="MFC7058341.1"/>
    <property type="molecule type" value="Genomic_DNA"/>
</dbReference>
<evidence type="ECO:0000256" key="7">
    <source>
        <dbReference type="SAM" id="Phobius"/>
    </source>
</evidence>
<dbReference type="GO" id="GO:0016757">
    <property type="term" value="F:glycosyltransferase activity"/>
    <property type="evidence" value="ECO:0007669"/>
    <property type="project" value="UniProtKB-KW"/>
</dbReference>
<feature type="transmembrane region" description="Helical" evidence="7">
    <location>
        <begin position="101"/>
        <end position="123"/>
    </location>
</feature>
<keyword evidence="5 7" id="KW-1133">Transmembrane helix</keyword>
<evidence type="ECO:0000256" key="4">
    <source>
        <dbReference type="ARBA" id="ARBA00022692"/>
    </source>
</evidence>
<keyword evidence="8" id="KW-0328">Glycosyltransferase</keyword>
<evidence type="ECO:0000313" key="8">
    <source>
        <dbReference type="EMBL" id="MFC7058341.1"/>
    </source>
</evidence>
<sequence>MGRFKRLQSVADQRPERLALVFGLLTGVLGVVLAAVEFAEGQEIDYQAYYFAGRAVVKGEPFVGWAITDGSFLTEKAYVYTPVTAPVFSVYGALPRWQFGYVLNVVLLMVVFYLIGRLVLTFLDRHGVELERVDRLLILGFSVFSGHSILGIYRGNVDPIVLLALGVGLLAIERGEGWKGGTLWAATAHFKLFPAFLGVWLLYRRAYRAIAAAVVTGLGLIALGVVFFGIDAHIDFVEFIVNERSREGYFAGGLDPEIQWITLRRPLSQFVSLSGNQLFVVTTALVAPFVYRVYRHANSELDRTVAFFATMVAMLITIVPSTLNYVVYLYFPLLGLVYMTEDPTAKRLFIAGLILVNLPLYPQHIDLIVGALPLGVVGDAVTTGARAVLTYTSIPLVGFLCILAGCIRFVQVPNVTERPAE</sequence>
<feature type="transmembrane region" description="Helical" evidence="7">
    <location>
        <begin position="183"/>
        <end position="203"/>
    </location>
</feature>
<keyword evidence="4 7" id="KW-0812">Transmembrane</keyword>
<feature type="transmembrane region" description="Helical" evidence="7">
    <location>
        <begin position="388"/>
        <end position="410"/>
    </location>
</feature>
<dbReference type="Pfam" id="PF09594">
    <property type="entry name" value="GT87"/>
    <property type="match status" value="1"/>
</dbReference>